<name>A0A5K7SFZ4_9BACT</name>
<dbReference type="KEGG" id="anf:AQPE_4591"/>
<reference evidence="1" key="1">
    <citation type="journal article" date="2020" name="Int. J. Syst. Evol. Microbiol.">
        <title>Aquipluma nitroreducens gen. nov. sp. nov., a novel facultatively anaerobic bacterium isolated from a freshwater lake.</title>
        <authorList>
            <person name="Watanabe M."/>
            <person name="Kojima H."/>
            <person name="Fukui M."/>
        </authorList>
    </citation>
    <scope>NUCLEOTIDE SEQUENCE</scope>
    <source>
        <strain evidence="1">MeG22</strain>
    </source>
</reference>
<gene>
    <name evidence="1" type="ORF">AQPE_4591</name>
</gene>
<organism evidence="1 2">
    <name type="scientific">Aquipluma nitroreducens</name>
    <dbReference type="NCBI Taxonomy" id="2010828"/>
    <lineage>
        <taxon>Bacteria</taxon>
        <taxon>Pseudomonadati</taxon>
        <taxon>Bacteroidota</taxon>
        <taxon>Bacteroidia</taxon>
        <taxon>Marinilabiliales</taxon>
        <taxon>Prolixibacteraceae</taxon>
        <taxon>Aquipluma</taxon>
    </lineage>
</organism>
<evidence type="ECO:0000313" key="2">
    <source>
        <dbReference type="Proteomes" id="UP001193389"/>
    </source>
</evidence>
<accession>A0A5K7SFZ4</accession>
<dbReference type="AlphaFoldDB" id="A0A5K7SFZ4"/>
<dbReference type="EMBL" id="AP018694">
    <property type="protein sequence ID" value="BBE20399.1"/>
    <property type="molecule type" value="Genomic_DNA"/>
</dbReference>
<evidence type="ECO:0000313" key="1">
    <source>
        <dbReference type="EMBL" id="BBE20399.1"/>
    </source>
</evidence>
<protein>
    <submittedName>
        <fullName evidence="1">Uncharacterized protein</fullName>
    </submittedName>
</protein>
<dbReference type="Proteomes" id="UP001193389">
    <property type="component" value="Chromosome"/>
</dbReference>
<proteinExistence type="predicted"/>
<sequence>MIEIDLNLGIEASGMIFIPKAKSNHSDNYWILQYKAGRRLN</sequence>
<keyword evidence="2" id="KW-1185">Reference proteome</keyword>